<dbReference type="SUPFAM" id="SSF51556">
    <property type="entry name" value="Metallo-dependent hydrolases"/>
    <property type="match status" value="1"/>
</dbReference>
<dbReference type="SUPFAM" id="SSF51338">
    <property type="entry name" value="Composite domain of metallo-dependent hydrolases"/>
    <property type="match status" value="1"/>
</dbReference>
<proteinExistence type="predicted"/>
<dbReference type="PANTHER" id="PTHR43135:SF3">
    <property type="entry name" value="ALPHA-D-RIBOSE 1-METHYLPHOSPHONATE 5-TRIPHOSPHATE DIPHOSPHATASE"/>
    <property type="match status" value="1"/>
</dbReference>
<dbReference type="Pfam" id="PF01979">
    <property type="entry name" value="Amidohydro_1"/>
    <property type="match status" value="1"/>
</dbReference>
<dbReference type="Proteomes" id="UP000054166">
    <property type="component" value="Unassembled WGS sequence"/>
</dbReference>
<reference evidence="4" key="2">
    <citation type="submission" date="2015-01" db="EMBL/GenBank/DDBJ databases">
        <title>Evolutionary Origins and Diversification of the Mycorrhizal Mutualists.</title>
        <authorList>
            <consortium name="DOE Joint Genome Institute"/>
            <consortium name="Mycorrhizal Genomics Consortium"/>
            <person name="Kohler A."/>
            <person name="Kuo A."/>
            <person name="Nagy L.G."/>
            <person name="Floudas D."/>
            <person name="Copeland A."/>
            <person name="Barry K.W."/>
            <person name="Cichocki N."/>
            <person name="Veneault-Fourrey C."/>
            <person name="LaButti K."/>
            <person name="Lindquist E.A."/>
            <person name="Lipzen A."/>
            <person name="Lundell T."/>
            <person name="Morin E."/>
            <person name="Murat C."/>
            <person name="Riley R."/>
            <person name="Ohm R."/>
            <person name="Sun H."/>
            <person name="Tunlid A."/>
            <person name="Henrissat B."/>
            <person name="Grigoriev I.V."/>
            <person name="Hibbett D.S."/>
            <person name="Martin F."/>
        </authorList>
    </citation>
    <scope>NUCLEOTIDE SEQUENCE [LARGE SCALE GENOMIC DNA]</scope>
    <source>
        <strain evidence="4">F 1598</strain>
    </source>
</reference>
<dbReference type="InterPro" id="IPR057744">
    <property type="entry name" value="OTAase-like"/>
</dbReference>
<dbReference type="InterPro" id="IPR032466">
    <property type="entry name" value="Metal_Hydrolase"/>
</dbReference>
<evidence type="ECO:0000256" key="1">
    <source>
        <dbReference type="SAM" id="MobiDB-lite"/>
    </source>
</evidence>
<dbReference type="AlphaFoldDB" id="A0A0C3FB05"/>
<dbReference type="CDD" id="cd01299">
    <property type="entry name" value="Met_dep_hydrolase_A"/>
    <property type="match status" value="1"/>
</dbReference>
<dbReference type="InterPro" id="IPR011059">
    <property type="entry name" value="Metal-dep_hydrolase_composite"/>
</dbReference>
<feature type="region of interest" description="Disordered" evidence="1">
    <location>
        <begin position="1"/>
        <end position="26"/>
    </location>
</feature>
<dbReference type="PANTHER" id="PTHR43135">
    <property type="entry name" value="ALPHA-D-RIBOSE 1-METHYLPHOSPHONATE 5-TRIPHOSPHATE DIPHOSPHATASE"/>
    <property type="match status" value="1"/>
</dbReference>
<evidence type="ECO:0000313" key="4">
    <source>
        <dbReference type="Proteomes" id="UP000054166"/>
    </source>
</evidence>
<feature type="domain" description="Amidohydrolase-related" evidence="2">
    <location>
        <begin position="138"/>
        <end position="483"/>
    </location>
</feature>
<protein>
    <recommendedName>
        <fullName evidence="2">Amidohydrolase-related domain-containing protein</fullName>
    </recommendedName>
</protein>
<evidence type="ECO:0000259" key="2">
    <source>
        <dbReference type="Pfam" id="PF01979"/>
    </source>
</evidence>
<feature type="compositionally biased region" description="Polar residues" evidence="1">
    <location>
        <begin position="1"/>
        <end position="21"/>
    </location>
</feature>
<dbReference type="InterPro" id="IPR006680">
    <property type="entry name" value="Amidohydro-rel"/>
</dbReference>
<dbReference type="InParanoid" id="A0A0C3FB05"/>
<dbReference type="InterPro" id="IPR051781">
    <property type="entry name" value="Metallo-dep_Hydrolase"/>
</dbReference>
<dbReference type="STRING" id="765440.A0A0C3FB05"/>
<evidence type="ECO:0000313" key="3">
    <source>
        <dbReference type="EMBL" id="KIM77054.1"/>
    </source>
</evidence>
<dbReference type="HOGENOM" id="CLU_023620_5_0_1"/>
<keyword evidence="4" id="KW-1185">Reference proteome</keyword>
<organism evidence="3 4">
    <name type="scientific">Piloderma croceum (strain F 1598)</name>
    <dbReference type="NCBI Taxonomy" id="765440"/>
    <lineage>
        <taxon>Eukaryota</taxon>
        <taxon>Fungi</taxon>
        <taxon>Dikarya</taxon>
        <taxon>Basidiomycota</taxon>
        <taxon>Agaricomycotina</taxon>
        <taxon>Agaricomycetes</taxon>
        <taxon>Agaricomycetidae</taxon>
        <taxon>Atheliales</taxon>
        <taxon>Atheliaceae</taxon>
        <taxon>Piloderma</taxon>
    </lineage>
</organism>
<dbReference type="Gene3D" id="2.30.40.10">
    <property type="entry name" value="Urease, subunit C, domain 1"/>
    <property type="match status" value="1"/>
</dbReference>
<reference evidence="3 4" key="1">
    <citation type="submission" date="2014-04" db="EMBL/GenBank/DDBJ databases">
        <authorList>
            <consortium name="DOE Joint Genome Institute"/>
            <person name="Kuo A."/>
            <person name="Tarkka M."/>
            <person name="Buscot F."/>
            <person name="Kohler A."/>
            <person name="Nagy L.G."/>
            <person name="Floudas D."/>
            <person name="Copeland A."/>
            <person name="Barry K.W."/>
            <person name="Cichocki N."/>
            <person name="Veneault-Fourrey C."/>
            <person name="LaButti K."/>
            <person name="Lindquist E.A."/>
            <person name="Lipzen A."/>
            <person name="Lundell T."/>
            <person name="Morin E."/>
            <person name="Murat C."/>
            <person name="Sun H."/>
            <person name="Tunlid A."/>
            <person name="Henrissat B."/>
            <person name="Grigoriev I.V."/>
            <person name="Hibbett D.S."/>
            <person name="Martin F."/>
            <person name="Nordberg H.P."/>
            <person name="Cantor M.N."/>
            <person name="Hua S.X."/>
        </authorList>
    </citation>
    <scope>NUCLEOTIDE SEQUENCE [LARGE SCALE GENOMIC DNA]</scope>
    <source>
        <strain evidence="3 4">F 1598</strain>
    </source>
</reference>
<dbReference type="GO" id="GO:0016810">
    <property type="term" value="F:hydrolase activity, acting on carbon-nitrogen (but not peptide) bonds"/>
    <property type="evidence" value="ECO:0007669"/>
    <property type="project" value="InterPro"/>
</dbReference>
<sequence length="493" mass="54355">MSLVSTTQHNGFTFDPSTAPENSKFKPPSWVKCDPVTLIDPRTTNGFGDPWDWRKPTFRGIDLTRTDPRVKVKHYEIVCPNPDNKIAVVDVNILDSTGRQPYRGDVLIKGKHIVSVGKKLSQEDLTGARIFEGKGRTLMSGMVDAHAHFTWTNASSLDALDVMETEEHTLFSARSARTFLDCGYTQCFGAASAKERIDVAIRDAINNGDIPGPRLLANGKEIAPRNGALVPGITAFADSPEETRKVIREHVEKTKVDNIKLSMSGEEITERLRAEDTTFDDESVAAAVEEAHSLGVRVCAHARSDESIMQCLQYGVDVIYHASFISDATMDALEVQKNRVYVAPAINWLYATLNDAAAFGFPRTKAETVGYKRELEVAIAGLKEMYRRGIKILPGGDYGFAWTPHGTYRDPELFVKLLGMSPMDVILAATALGGELMARPNELGKVQPGYFADLILVRGNPLEHIDILSNQENIDVIIMNGRVHKSAPEDGRI</sequence>
<dbReference type="Gene3D" id="3.20.20.140">
    <property type="entry name" value="Metal-dependent hydrolases"/>
    <property type="match status" value="1"/>
</dbReference>
<accession>A0A0C3FB05</accession>
<name>A0A0C3FB05_PILCF</name>
<dbReference type="OrthoDB" id="194468at2759"/>
<dbReference type="EMBL" id="KN833029">
    <property type="protein sequence ID" value="KIM77054.1"/>
    <property type="molecule type" value="Genomic_DNA"/>
</dbReference>
<gene>
    <name evidence="3" type="ORF">PILCRDRAFT_825821</name>
</gene>